<organism evidence="2 5">
    <name type="scientific">Peronospora belbahrii</name>
    <dbReference type="NCBI Taxonomy" id="622444"/>
    <lineage>
        <taxon>Eukaryota</taxon>
        <taxon>Sar</taxon>
        <taxon>Stramenopiles</taxon>
        <taxon>Oomycota</taxon>
        <taxon>Peronosporomycetes</taxon>
        <taxon>Peronosporales</taxon>
        <taxon>Peronosporaceae</taxon>
        <taxon>Peronospora</taxon>
    </lineage>
</organism>
<evidence type="ECO:0000313" key="3">
    <source>
        <dbReference type="EMBL" id="CAH0514620.1"/>
    </source>
</evidence>
<dbReference type="Proteomes" id="UP001158986">
    <property type="component" value="Unassembled WGS sequence"/>
</dbReference>
<gene>
    <name evidence="3" type="ORF">PBS001_LOCUS1362</name>
    <name evidence="2" type="ORF">PBS003_LOCUS6241</name>
</gene>
<dbReference type="EMBL" id="CAKLCB010000078">
    <property type="protein sequence ID" value="CAH0514620.1"/>
    <property type="molecule type" value="Genomic_DNA"/>
</dbReference>
<evidence type="ECO:0000313" key="5">
    <source>
        <dbReference type="Proteomes" id="UP001160483"/>
    </source>
</evidence>
<dbReference type="EMBL" id="CAKKTJ010000319">
    <property type="protein sequence ID" value="CAH0479606.1"/>
    <property type="molecule type" value="Genomic_DNA"/>
</dbReference>
<dbReference type="Proteomes" id="UP001160483">
    <property type="component" value="Unassembled WGS sequence"/>
</dbReference>
<dbReference type="AlphaFoldDB" id="A0AAU9LHT6"/>
<keyword evidence="4" id="KW-1185">Reference proteome</keyword>
<reference evidence="2 4" key="1">
    <citation type="submission" date="2021-11" db="EMBL/GenBank/DDBJ databases">
        <authorList>
            <person name="Islam A."/>
            <person name="Islam S."/>
            <person name="Flora M.S."/>
            <person name="Rahman M."/>
            <person name="Ziaur R.M."/>
            <person name="Epstein J.H."/>
            <person name="Hassan M."/>
            <person name="Klassen M."/>
            <person name="Woodard K."/>
            <person name="Webb A."/>
            <person name="Webby R.J."/>
            <person name="El Zowalaty M.E."/>
        </authorList>
    </citation>
    <scope>NUCLEOTIDE SEQUENCE</scope>
    <source>
        <strain evidence="3">Pbs1</strain>
        <strain evidence="2">Pbs3</strain>
    </source>
</reference>
<evidence type="ECO:0000313" key="4">
    <source>
        <dbReference type="Proteomes" id="UP001158986"/>
    </source>
</evidence>
<name>A0AAU9LHT6_9STRA</name>
<sequence>MQYTSRPVVASISTFTVVPNAETSARSTRCRYKTGRCLNLRAVKANGTLLLLCQHHRNQQNRTKKRSDMKCRQNRAKKRQTQREKLHKKQSLVVPDHQERSILSWSATTLPLTSIVASHMDEHVASTSLTMTDSEKVFESTSPTAVDFNVSLMNWVPRSMSPGATPAMQLEDSSFALEDMWLLEYFIL</sequence>
<evidence type="ECO:0000313" key="2">
    <source>
        <dbReference type="EMBL" id="CAH0479606.1"/>
    </source>
</evidence>
<comment type="caution">
    <text evidence="2">The sequence shown here is derived from an EMBL/GenBank/DDBJ whole genome shotgun (WGS) entry which is preliminary data.</text>
</comment>
<feature type="compositionally biased region" description="Basic residues" evidence="1">
    <location>
        <begin position="72"/>
        <end position="89"/>
    </location>
</feature>
<feature type="region of interest" description="Disordered" evidence="1">
    <location>
        <begin position="58"/>
        <end position="89"/>
    </location>
</feature>
<accession>A0AAU9LHT6</accession>
<evidence type="ECO:0000256" key="1">
    <source>
        <dbReference type="SAM" id="MobiDB-lite"/>
    </source>
</evidence>
<proteinExistence type="predicted"/>
<protein>
    <submittedName>
        <fullName evidence="2">Uncharacterized protein</fullName>
    </submittedName>
</protein>